<dbReference type="InterPro" id="IPR052348">
    <property type="entry name" value="Metallopeptidase_M50B"/>
</dbReference>
<dbReference type="EMBL" id="MZGJ01000001">
    <property type="protein sequence ID" value="OQX51590.1"/>
    <property type="molecule type" value="Genomic_DNA"/>
</dbReference>
<comment type="similarity">
    <text evidence="3">Belongs to the peptidase M50B family.</text>
</comment>
<reference evidence="10" key="1">
    <citation type="submission" date="2017-03" db="EMBL/GenBank/DDBJ databases">
        <title>Novel pathways for hydrocarbon cycling and metabolic interdependencies in hydrothermal sediment communities.</title>
        <authorList>
            <person name="Dombrowski N."/>
            <person name="Seitz K."/>
            <person name="Teske A."/>
            <person name="Baker B."/>
        </authorList>
    </citation>
    <scope>NUCLEOTIDE SEQUENCE [LARGE SCALE GENOMIC DNA]</scope>
</reference>
<feature type="transmembrane region" description="Helical" evidence="7">
    <location>
        <begin position="77"/>
        <end position="99"/>
    </location>
</feature>
<feature type="transmembrane region" description="Helical" evidence="7">
    <location>
        <begin position="36"/>
        <end position="56"/>
    </location>
</feature>
<feature type="transmembrane region" description="Helical" evidence="7">
    <location>
        <begin position="137"/>
        <end position="158"/>
    </location>
</feature>
<organism evidence="9 10">
    <name type="scientific">candidate division CPR3 bacterium 4484_211</name>
    <dbReference type="NCBI Taxonomy" id="1968527"/>
    <lineage>
        <taxon>Bacteria</taxon>
        <taxon>Bacteria division CPR3</taxon>
    </lineage>
</organism>
<dbReference type="PANTHER" id="PTHR35864:SF1">
    <property type="entry name" value="ZINC METALLOPROTEASE YWHC-RELATED"/>
    <property type="match status" value="1"/>
</dbReference>
<dbReference type="Pfam" id="PF02163">
    <property type="entry name" value="Peptidase_M50"/>
    <property type="match status" value="1"/>
</dbReference>
<sequence length="187" mass="20560">MHFSEEEVQQLIKAWAVLSFSFALAFTRSLPGLGVFSSFLFSGVTVGVSFVVHELAHKFLAQRFNCWAEFRSFDLGLLLTIFTAWTSGFIFALPGAVVISGITTNEENGKIAAIGPISNIVLSLLFYLAAVLWGPRLFLSYGGAINARLALFNLLPFGFMDGLKVYNWDLRVWVGLFGLALILNLGL</sequence>
<evidence type="ECO:0000256" key="2">
    <source>
        <dbReference type="ARBA" id="ARBA00004141"/>
    </source>
</evidence>
<evidence type="ECO:0000256" key="1">
    <source>
        <dbReference type="ARBA" id="ARBA00001947"/>
    </source>
</evidence>
<dbReference type="InterPro" id="IPR008915">
    <property type="entry name" value="Peptidase_M50"/>
</dbReference>
<proteinExistence type="inferred from homology"/>
<dbReference type="GO" id="GO:0016020">
    <property type="term" value="C:membrane"/>
    <property type="evidence" value="ECO:0007669"/>
    <property type="project" value="UniProtKB-SubCell"/>
</dbReference>
<feature type="transmembrane region" description="Helical" evidence="7">
    <location>
        <begin position="111"/>
        <end position="130"/>
    </location>
</feature>
<comment type="caution">
    <text evidence="9">The sequence shown here is derived from an EMBL/GenBank/DDBJ whole genome shotgun (WGS) entry which is preliminary data.</text>
</comment>
<evidence type="ECO:0000256" key="6">
    <source>
        <dbReference type="ARBA" id="ARBA00023136"/>
    </source>
</evidence>
<dbReference type="AlphaFoldDB" id="A0A1W9P016"/>
<feature type="transmembrane region" description="Helical" evidence="7">
    <location>
        <begin position="170"/>
        <end position="186"/>
    </location>
</feature>
<keyword evidence="4 7" id="KW-0812">Transmembrane</keyword>
<protein>
    <recommendedName>
        <fullName evidence="8">Peptidase M50 domain-containing protein</fullName>
    </recommendedName>
</protein>
<comment type="subcellular location">
    <subcellularLocation>
        <location evidence="2">Membrane</location>
        <topology evidence="2">Multi-pass membrane protein</topology>
    </subcellularLocation>
</comment>
<evidence type="ECO:0000256" key="3">
    <source>
        <dbReference type="ARBA" id="ARBA00007931"/>
    </source>
</evidence>
<feature type="domain" description="Peptidase M50" evidence="8">
    <location>
        <begin position="44"/>
        <end position="131"/>
    </location>
</feature>
<evidence type="ECO:0000259" key="8">
    <source>
        <dbReference type="Pfam" id="PF02163"/>
    </source>
</evidence>
<evidence type="ECO:0000313" key="10">
    <source>
        <dbReference type="Proteomes" id="UP000192520"/>
    </source>
</evidence>
<gene>
    <name evidence="9" type="ORF">B5M47_00130</name>
</gene>
<evidence type="ECO:0000313" key="9">
    <source>
        <dbReference type="EMBL" id="OQX51590.1"/>
    </source>
</evidence>
<dbReference type="Proteomes" id="UP000192520">
    <property type="component" value="Unassembled WGS sequence"/>
</dbReference>
<dbReference type="GO" id="GO:0006508">
    <property type="term" value="P:proteolysis"/>
    <property type="evidence" value="ECO:0007669"/>
    <property type="project" value="InterPro"/>
</dbReference>
<evidence type="ECO:0000256" key="5">
    <source>
        <dbReference type="ARBA" id="ARBA00022989"/>
    </source>
</evidence>
<keyword evidence="5 7" id="KW-1133">Transmembrane helix</keyword>
<evidence type="ECO:0000256" key="7">
    <source>
        <dbReference type="SAM" id="Phobius"/>
    </source>
</evidence>
<dbReference type="STRING" id="1968527.B5M47_00130"/>
<accession>A0A1W9P016</accession>
<evidence type="ECO:0000256" key="4">
    <source>
        <dbReference type="ARBA" id="ARBA00022692"/>
    </source>
</evidence>
<dbReference type="PANTHER" id="PTHR35864">
    <property type="entry name" value="ZINC METALLOPROTEASE MJ0611-RELATED"/>
    <property type="match status" value="1"/>
</dbReference>
<name>A0A1W9P016_UNCC3</name>
<comment type="cofactor">
    <cofactor evidence="1">
        <name>Zn(2+)</name>
        <dbReference type="ChEBI" id="CHEBI:29105"/>
    </cofactor>
</comment>
<keyword evidence="6 7" id="KW-0472">Membrane</keyword>